<keyword evidence="2" id="KW-1185">Reference proteome</keyword>
<dbReference type="RefSeq" id="WP_194213694.1">
    <property type="nucleotide sequence ID" value="NZ_CP061205.1"/>
</dbReference>
<accession>A0ABV7D679</accession>
<dbReference type="SUPFAM" id="SSF52799">
    <property type="entry name" value="(Phosphotyrosine protein) phosphatases II"/>
    <property type="match status" value="1"/>
</dbReference>
<dbReference type="PROSITE" id="PS00383">
    <property type="entry name" value="TYR_PHOSPHATASE_1"/>
    <property type="match status" value="1"/>
</dbReference>
<gene>
    <name evidence="1" type="ORF">ACFOKA_12125</name>
</gene>
<dbReference type="InterPro" id="IPR016130">
    <property type="entry name" value="Tyr_Pase_AS"/>
</dbReference>
<dbReference type="Proteomes" id="UP001595444">
    <property type="component" value="Unassembled WGS sequence"/>
</dbReference>
<dbReference type="InterPro" id="IPR026893">
    <property type="entry name" value="Tyr/Ser_Pase_IphP-type"/>
</dbReference>
<dbReference type="InterPro" id="IPR029021">
    <property type="entry name" value="Prot-tyrosine_phosphatase-like"/>
</dbReference>
<name>A0ABV7D679_9PROT</name>
<dbReference type="Gene3D" id="3.90.190.10">
    <property type="entry name" value="Protein tyrosine phosphatase superfamily"/>
    <property type="match status" value="1"/>
</dbReference>
<proteinExistence type="predicted"/>
<sequence>MINPRIHRLDGVQNFRDMGGYVAANGQSIRYGSLFRSGHLSHTTTPCREALAAKGILHVIDFRSDAEKSRNPVAWQTPFTPSYHSLSIGGNAAAWVQELFEKLKNSDFPGEELRAQFLLAFRTIPIENRSGLKAFFTCLTDEKTNGAVLFHCTAGKDRTGIAGALVMAALGIDPDQIMEDFLLTNTAVDLDQKTAEIAERLSIKAERSINPKDLLPLVGVEADFLHNAFQAIQNHSGSMENYLHTEMGLTENRLQMLKGKFLSD</sequence>
<protein>
    <submittedName>
        <fullName evidence="1">Tyrosine-protein phosphatase</fullName>
    </submittedName>
</protein>
<evidence type="ECO:0000313" key="2">
    <source>
        <dbReference type="Proteomes" id="UP001595444"/>
    </source>
</evidence>
<reference evidence="2" key="1">
    <citation type="journal article" date="2019" name="Int. J. Syst. Evol. Microbiol.">
        <title>The Global Catalogue of Microorganisms (GCM) 10K type strain sequencing project: providing services to taxonomists for standard genome sequencing and annotation.</title>
        <authorList>
            <consortium name="The Broad Institute Genomics Platform"/>
            <consortium name="The Broad Institute Genome Sequencing Center for Infectious Disease"/>
            <person name="Wu L."/>
            <person name="Ma J."/>
        </authorList>
    </citation>
    <scope>NUCLEOTIDE SEQUENCE [LARGE SCALE GENOMIC DNA]</scope>
    <source>
        <strain evidence="2">KCTC 62164</strain>
    </source>
</reference>
<dbReference type="EMBL" id="JBHRSL010000010">
    <property type="protein sequence ID" value="MFC3052652.1"/>
    <property type="molecule type" value="Genomic_DNA"/>
</dbReference>
<dbReference type="Pfam" id="PF13350">
    <property type="entry name" value="Y_phosphatase3"/>
    <property type="match status" value="1"/>
</dbReference>
<organism evidence="1 2">
    <name type="scientific">Kordiimonas pumila</name>
    <dbReference type="NCBI Taxonomy" id="2161677"/>
    <lineage>
        <taxon>Bacteria</taxon>
        <taxon>Pseudomonadati</taxon>
        <taxon>Pseudomonadota</taxon>
        <taxon>Alphaproteobacteria</taxon>
        <taxon>Kordiimonadales</taxon>
        <taxon>Kordiimonadaceae</taxon>
        <taxon>Kordiimonas</taxon>
    </lineage>
</organism>
<comment type="caution">
    <text evidence="1">The sequence shown here is derived from an EMBL/GenBank/DDBJ whole genome shotgun (WGS) entry which is preliminary data.</text>
</comment>
<evidence type="ECO:0000313" key="1">
    <source>
        <dbReference type="EMBL" id="MFC3052652.1"/>
    </source>
</evidence>